<evidence type="ECO:0000313" key="12">
    <source>
        <dbReference type="Proteomes" id="UP001174136"/>
    </source>
</evidence>
<dbReference type="GO" id="GO:0008270">
    <property type="term" value="F:zinc ion binding"/>
    <property type="evidence" value="ECO:0007669"/>
    <property type="project" value="UniProtKB-KW"/>
</dbReference>
<dbReference type="AlphaFoldDB" id="A0AA47N7B4"/>
<keyword evidence="5" id="KW-0862">Zinc</keyword>
<dbReference type="Gene3D" id="4.10.60.30">
    <property type="entry name" value="Nanos, RNA-binding domain"/>
    <property type="match status" value="1"/>
</dbReference>
<protein>
    <submittedName>
        <fullName evidence="11">Nanos 3</fullName>
    </submittedName>
</protein>
<reference evidence="11" key="1">
    <citation type="journal article" date="2023" name="Front. Mar. Sci.">
        <title>A new Merluccius polli reference genome to investigate the effects of global change in West African waters.</title>
        <authorList>
            <person name="Mateo J.L."/>
            <person name="Blanco-Fernandez C."/>
            <person name="Garcia-Vazquez E."/>
            <person name="Machado-Schiaffino G."/>
        </authorList>
    </citation>
    <scope>NUCLEOTIDE SEQUENCE</scope>
    <source>
        <strain evidence="11">C29</strain>
        <tissue evidence="11">Fin</tissue>
    </source>
</reference>
<dbReference type="GO" id="GO:0005737">
    <property type="term" value="C:cytoplasm"/>
    <property type="evidence" value="ECO:0007669"/>
    <property type="project" value="UniProtKB-SubCell"/>
</dbReference>
<feature type="region of interest" description="Disordered" evidence="9">
    <location>
        <begin position="39"/>
        <end position="140"/>
    </location>
</feature>
<evidence type="ECO:0000256" key="9">
    <source>
        <dbReference type="SAM" id="MobiDB-lite"/>
    </source>
</evidence>
<evidence type="ECO:0000256" key="4">
    <source>
        <dbReference type="ARBA" id="ARBA00022771"/>
    </source>
</evidence>
<dbReference type="InterPro" id="IPR008705">
    <property type="entry name" value="Nanos/Xcar2"/>
</dbReference>
<keyword evidence="6 8" id="KW-0810">Translation regulation</keyword>
<keyword evidence="12" id="KW-1185">Reference proteome</keyword>
<evidence type="ECO:0000256" key="3">
    <source>
        <dbReference type="ARBA" id="ARBA00022723"/>
    </source>
</evidence>
<feature type="compositionally biased region" description="Low complexity" evidence="9">
    <location>
        <begin position="99"/>
        <end position="110"/>
    </location>
</feature>
<dbReference type="InterPro" id="IPR024161">
    <property type="entry name" value="Znf_nanos-typ"/>
</dbReference>
<accession>A0AA47N7B4</accession>
<evidence type="ECO:0000256" key="1">
    <source>
        <dbReference type="ARBA" id="ARBA00004496"/>
    </source>
</evidence>
<keyword evidence="2" id="KW-0963">Cytoplasm</keyword>
<evidence type="ECO:0000256" key="5">
    <source>
        <dbReference type="ARBA" id="ARBA00022833"/>
    </source>
</evidence>
<evidence type="ECO:0000256" key="2">
    <source>
        <dbReference type="ARBA" id="ARBA00022490"/>
    </source>
</evidence>
<proteinExistence type="inferred from homology"/>
<dbReference type="PANTHER" id="PTHR12887">
    <property type="entry name" value="NANOS PROTEIN"/>
    <property type="match status" value="1"/>
</dbReference>
<evidence type="ECO:0000256" key="8">
    <source>
        <dbReference type="PROSITE-ProRule" id="PRU00855"/>
    </source>
</evidence>
<dbReference type="Pfam" id="PF05741">
    <property type="entry name" value="zf-nanos"/>
    <property type="match status" value="1"/>
</dbReference>
<keyword evidence="4 8" id="KW-0863">Zinc-finger</keyword>
<dbReference type="PROSITE" id="PS51522">
    <property type="entry name" value="ZF_NANOS"/>
    <property type="match status" value="1"/>
</dbReference>
<keyword evidence="3" id="KW-0479">Metal-binding</keyword>
<keyword evidence="7 8" id="KW-0694">RNA-binding</keyword>
<dbReference type="EMBL" id="JAOPHQ010000879">
    <property type="protein sequence ID" value="KAK0152921.1"/>
    <property type="molecule type" value="Genomic_DNA"/>
</dbReference>
<evidence type="ECO:0000256" key="6">
    <source>
        <dbReference type="ARBA" id="ARBA00022845"/>
    </source>
</evidence>
<gene>
    <name evidence="11" type="primary">NANOS3</name>
    <name evidence="11" type="ORF">N1851_005417</name>
</gene>
<dbReference type="Proteomes" id="UP001174136">
    <property type="component" value="Unassembled WGS sequence"/>
</dbReference>
<comment type="subcellular location">
    <subcellularLocation>
        <location evidence="1">Cytoplasm</location>
    </subcellularLocation>
</comment>
<dbReference type="InterPro" id="IPR038129">
    <property type="entry name" value="Nanos_sf"/>
</dbReference>
<evidence type="ECO:0000259" key="10">
    <source>
        <dbReference type="PROSITE" id="PS51522"/>
    </source>
</evidence>
<evidence type="ECO:0000313" key="11">
    <source>
        <dbReference type="EMBL" id="KAK0152921.1"/>
    </source>
</evidence>
<dbReference type="GO" id="GO:0006417">
    <property type="term" value="P:regulation of translation"/>
    <property type="evidence" value="ECO:0007669"/>
    <property type="project" value="UniProtKB-UniRule"/>
</dbReference>
<organism evidence="11 12">
    <name type="scientific">Merluccius polli</name>
    <name type="common">Benguela hake</name>
    <name type="synonym">Merluccius cadenati</name>
    <dbReference type="NCBI Taxonomy" id="89951"/>
    <lineage>
        <taxon>Eukaryota</taxon>
        <taxon>Metazoa</taxon>
        <taxon>Chordata</taxon>
        <taxon>Craniata</taxon>
        <taxon>Vertebrata</taxon>
        <taxon>Euteleostomi</taxon>
        <taxon>Actinopterygii</taxon>
        <taxon>Neopterygii</taxon>
        <taxon>Teleostei</taxon>
        <taxon>Neoteleostei</taxon>
        <taxon>Acanthomorphata</taxon>
        <taxon>Zeiogadaria</taxon>
        <taxon>Gadariae</taxon>
        <taxon>Gadiformes</taxon>
        <taxon>Gadoidei</taxon>
        <taxon>Merlucciidae</taxon>
        <taxon>Merluccius</taxon>
    </lineage>
</organism>
<comment type="caution">
    <text evidence="11">The sequence shown here is derived from an EMBL/GenBank/DDBJ whole genome shotgun (WGS) entry which is preliminary data.</text>
</comment>
<sequence length="217" mass="23778">MTLCGRLHRAPSWMEADRDGFQPWRDYMGLADTVRDILARDLSAEPPSSSPPLAPRSLEPNRGPRRPQSVRNGDIDMRRDERDAKTSRVSAVDEPRRPGSSGSEGALAGSVRAKARSDGATLSTPRPSGRERQRRGVKATVPAPSERMCCSFCKHNGESDAVFGSHWLKNRAGDVTCPYLQAYTCPLCGATGARAHTKRFCPKVDDAYSSVYAKSTR</sequence>
<feature type="domain" description="Nanos-type" evidence="10">
    <location>
        <begin position="149"/>
        <end position="203"/>
    </location>
</feature>
<dbReference type="GO" id="GO:0003723">
    <property type="term" value="F:RNA binding"/>
    <property type="evidence" value="ECO:0007669"/>
    <property type="project" value="UniProtKB-UniRule"/>
</dbReference>
<comment type="similarity">
    <text evidence="8">Belongs to the nanos family.</text>
</comment>
<name>A0AA47N7B4_MERPO</name>
<feature type="compositionally biased region" description="Basic and acidic residues" evidence="9">
    <location>
        <begin position="73"/>
        <end position="97"/>
    </location>
</feature>
<evidence type="ECO:0000256" key="7">
    <source>
        <dbReference type="ARBA" id="ARBA00022884"/>
    </source>
</evidence>